<gene>
    <name evidence="2" type="ORF">GM173_10655</name>
</gene>
<evidence type="ECO:0000313" key="3">
    <source>
        <dbReference type="Proteomes" id="UP001195660"/>
    </source>
</evidence>
<proteinExistence type="predicted"/>
<sequence length="97" mass="10654">MRKIAMKISCVLALSLTASHSFAATFCPWKIPNEAKTERFINLTVVQFVDLGDDDVKIAFGGGNLGSGYDIRISTKNREEGNKIIKSMQDTAKQCAK</sequence>
<feature type="signal peptide" evidence="1">
    <location>
        <begin position="1"/>
        <end position="23"/>
    </location>
</feature>
<comment type="caution">
    <text evidence="2">The sequence shown here is derived from an EMBL/GenBank/DDBJ whole genome shotgun (WGS) entry which is preliminary data.</text>
</comment>
<keyword evidence="1" id="KW-0732">Signal</keyword>
<evidence type="ECO:0000313" key="2">
    <source>
        <dbReference type="EMBL" id="MBM5572034.1"/>
    </source>
</evidence>
<accession>A0ABS2CD26</accession>
<feature type="chain" id="PRO_5047292077" evidence="1">
    <location>
        <begin position="24"/>
        <end position="97"/>
    </location>
</feature>
<evidence type="ECO:0000256" key="1">
    <source>
        <dbReference type="SAM" id="SignalP"/>
    </source>
</evidence>
<dbReference type="EMBL" id="WOFE01000004">
    <property type="protein sequence ID" value="MBM5572034.1"/>
    <property type="molecule type" value="Genomic_DNA"/>
</dbReference>
<protein>
    <submittedName>
        <fullName evidence="2">Uncharacterized protein</fullName>
    </submittedName>
</protein>
<dbReference type="RefSeq" id="WP_203571366.1">
    <property type="nucleotide sequence ID" value="NZ_WOFE01000004.1"/>
</dbReference>
<name>A0ABS2CD26_9NEIS</name>
<dbReference type="Proteomes" id="UP001195660">
    <property type="component" value="Unassembled WGS sequence"/>
</dbReference>
<organism evidence="2 3">
    <name type="scientific">Deefgea chitinilytica</name>
    <dbReference type="NCBI Taxonomy" id="570276"/>
    <lineage>
        <taxon>Bacteria</taxon>
        <taxon>Pseudomonadati</taxon>
        <taxon>Pseudomonadota</taxon>
        <taxon>Betaproteobacteria</taxon>
        <taxon>Neisseriales</taxon>
        <taxon>Chitinibacteraceae</taxon>
        <taxon>Deefgea</taxon>
    </lineage>
</organism>
<keyword evidence="3" id="KW-1185">Reference proteome</keyword>
<reference evidence="2 3" key="1">
    <citation type="submission" date="2019-11" db="EMBL/GenBank/DDBJ databases">
        <title>Novel Deefgea species.</title>
        <authorList>
            <person name="Han J.-H."/>
        </authorList>
    </citation>
    <scope>NUCLEOTIDE SEQUENCE [LARGE SCALE GENOMIC DNA]</scope>
    <source>
        <strain evidence="2 3">LMG 24817</strain>
    </source>
</reference>